<proteinExistence type="predicted"/>
<protein>
    <submittedName>
        <fullName evidence="2">Uncharacterized protein</fullName>
    </submittedName>
</protein>
<feature type="transmembrane region" description="Helical" evidence="1">
    <location>
        <begin position="136"/>
        <end position="160"/>
    </location>
</feature>
<comment type="caution">
    <text evidence="2">The sequence shown here is derived from an EMBL/GenBank/DDBJ whole genome shotgun (WGS) entry which is preliminary data.</text>
</comment>
<keyword evidence="3" id="KW-1185">Reference proteome</keyword>
<keyword evidence="1" id="KW-0472">Membrane</keyword>
<dbReference type="RefSeq" id="WP_082883148.1">
    <property type="nucleotide sequence ID" value="NZ_JBHSYQ010000008.1"/>
</dbReference>
<feature type="transmembrane region" description="Helical" evidence="1">
    <location>
        <begin position="89"/>
        <end position="109"/>
    </location>
</feature>
<reference evidence="3" key="1">
    <citation type="journal article" date="2019" name="Int. J. Syst. Evol. Microbiol.">
        <title>The Global Catalogue of Microorganisms (GCM) 10K type strain sequencing project: providing services to taxonomists for standard genome sequencing and annotation.</title>
        <authorList>
            <consortium name="The Broad Institute Genomics Platform"/>
            <consortium name="The Broad Institute Genome Sequencing Center for Infectious Disease"/>
            <person name="Wu L."/>
            <person name="Ma J."/>
        </authorList>
    </citation>
    <scope>NUCLEOTIDE SEQUENCE [LARGE SCALE GENOMIC DNA]</scope>
    <source>
        <strain evidence="3">CGMCC 4.7393</strain>
    </source>
</reference>
<organism evidence="2 3">
    <name type="scientific">Rufibacter roseus</name>
    <dbReference type="NCBI Taxonomy" id="1567108"/>
    <lineage>
        <taxon>Bacteria</taxon>
        <taxon>Pseudomonadati</taxon>
        <taxon>Bacteroidota</taxon>
        <taxon>Cytophagia</taxon>
        <taxon>Cytophagales</taxon>
        <taxon>Hymenobacteraceae</taxon>
        <taxon>Rufibacter</taxon>
    </lineage>
</organism>
<gene>
    <name evidence="2" type="ORF">ACFQHR_15215</name>
</gene>
<keyword evidence="1" id="KW-0812">Transmembrane</keyword>
<evidence type="ECO:0000256" key="1">
    <source>
        <dbReference type="SAM" id="Phobius"/>
    </source>
</evidence>
<accession>A0ABW2DMA0</accession>
<evidence type="ECO:0000313" key="2">
    <source>
        <dbReference type="EMBL" id="MFC6998987.1"/>
    </source>
</evidence>
<dbReference type="Proteomes" id="UP001596405">
    <property type="component" value="Unassembled WGS sequence"/>
</dbReference>
<feature type="transmembrane region" description="Helical" evidence="1">
    <location>
        <begin position="56"/>
        <end position="77"/>
    </location>
</feature>
<name>A0ABW2DMA0_9BACT</name>
<evidence type="ECO:0000313" key="3">
    <source>
        <dbReference type="Proteomes" id="UP001596405"/>
    </source>
</evidence>
<feature type="transmembrane region" description="Helical" evidence="1">
    <location>
        <begin position="21"/>
        <end position="44"/>
    </location>
</feature>
<keyword evidence="1" id="KW-1133">Transmembrane helix</keyword>
<dbReference type="EMBL" id="JBHSYQ010000008">
    <property type="protein sequence ID" value="MFC6998987.1"/>
    <property type="molecule type" value="Genomic_DNA"/>
</dbReference>
<sequence length="168" mass="18423">MPLARFFFKKTPNPGSRPGFTLLNGIALYQVVGGAIGISLALRLGLKMENEANSSLLAVLLACLLYSFSIICGILLLQNARKHLTLSIINQVLQVLSLGIGSFAFNYVAGVKIGLGLDFLESWIVNLKFSLSSFQFVFNAASTNQYVTINLLAIFLLYLLERSKEKVM</sequence>